<feature type="transmembrane region" description="Helical" evidence="2">
    <location>
        <begin position="994"/>
        <end position="1017"/>
    </location>
</feature>
<gene>
    <name evidence="3" type="primary">nolG</name>
    <name evidence="3" type="ORF">AGR7A_pAt20221</name>
</gene>
<feature type="transmembrane region" description="Helical" evidence="2">
    <location>
        <begin position="360"/>
        <end position="382"/>
    </location>
</feature>
<evidence type="ECO:0000313" key="4">
    <source>
        <dbReference type="Proteomes" id="UP000192140"/>
    </source>
</evidence>
<reference evidence="3" key="1">
    <citation type="submission" date="2016-01" db="EMBL/GenBank/DDBJ databases">
        <authorList>
            <person name="Regsiter A."/>
            <person name="william w."/>
        </authorList>
    </citation>
    <scope>NUCLEOTIDE SEQUENCE</scope>
    <source>
        <strain evidence="3">NCPPB 1641</strain>
    </source>
</reference>
<dbReference type="Gene3D" id="3.30.2090.10">
    <property type="entry name" value="Multidrug efflux transporter AcrB TolC docking domain, DN and DC subdomains"/>
    <property type="match status" value="2"/>
</dbReference>
<dbReference type="EMBL" id="FCNP01000049">
    <property type="protein sequence ID" value="CVI63414.1"/>
    <property type="molecule type" value="Genomic_DNA"/>
</dbReference>
<feature type="transmembrane region" description="Helical" evidence="2">
    <location>
        <begin position="960"/>
        <end position="982"/>
    </location>
</feature>
<dbReference type="Gene3D" id="3.30.70.1430">
    <property type="entry name" value="Multidrug efflux transporter AcrB pore domain"/>
    <property type="match status" value="2"/>
</dbReference>
<evidence type="ECO:0000313" key="3">
    <source>
        <dbReference type="EMBL" id="CVI63414.1"/>
    </source>
</evidence>
<dbReference type="Proteomes" id="UP000192140">
    <property type="component" value="Unassembled WGS sequence"/>
</dbReference>
<dbReference type="RefSeq" id="WP_080855164.1">
    <property type="nucleotide sequence ID" value="NZ_LT009777.1"/>
</dbReference>
<name>A0A1S7U908_9HYPH</name>
<dbReference type="SUPFAM" id="SSF82714">
    <property type="entry name" value="Multidrug efflux transporter AcrB TolC docking domain, DN and DC subdomains"/>
    <property type="match status" value="2"/>
</dbReference>
<dbReference type="SUPFAM" id="SSF82866">
    <property type="entry name" value="Multidrug efflux transporter AcrB transmembrane domain"/>
    <property type="match status" value="2"/>
</dbReference>
<dbReference type="GO" id="GO:0042910">
    <property type="term" value="F:xenobiotic transmembrane transporter activity"/>
    <property type="evidence" value="ECO:0007669"/>
    <property type="project" value="TreeGrafter"/>
</dbReference>
<feature type="transmembrane region" description="Helical" evidence="2">
    <location>
        <begin position="334"/>
        <end position="353"/>
    </location>
</feature>
<feature type="compositionally biased region" description="Basic and acidic residues" evidence="1">
    <location>
        <begin position="1035"/>
        <end position="1044"/>
    </location>
</feature>
<dbReference type="Gene3D" id="1.20.1640.10">
    <property type="entry name" value="Multidrug efflux transporter AcrB transmembrane domain"/>
    <property type="match status" value="2"/>
</dbReference>
<dbReference type="GO" id="GO:0005886">
    <property type="term" value="C:plasma membrane"/>
    <property type="evidence" value="ECO:0007669"/>
    <property type="project" value="TreeGrafter"/>
</dbReference>
<dbReference type="AlphaFoldDB" id="A0A1S7U908"/>
<keyword evidence="2" id="KW-0472">Membrane</keyword>
<accession>A0A1S7U908</accession>
<dbReference type="Gene3D" id="3.30.70.1320">
    <property type="entry name" value="Multidrug efflux transporter AcrB pore domain like"/>
    <property type="match status" value="1"/>
</dbReference>
<evidence type="ECO:0000256" key="1">
    <source>
        <dbReference type="SAM" id="MobiDB-lite"/>
    </source>
</evidence>
<evidence type="ECO:0000256" key="2">
    <source>
        <dbReference type="SAM" id="Phobius"/>
    </source>
</evidence>
<dbReference type="InterPro" id="IPR027463">
    <property type="entry name" value="AcrB_DN_DC_subdom"/>
</dbReference>
<feature type="transmembrane region" description="Helical" evidence="2">
    <location>
        <begin position="859"/>
        <end position="877"/>
    </location>
</feature>
<dbReference type="PRINTS" id="PR00702">
    <property type="entry name" value="ACRIFLAVINRP"/>
</dbReference>
<keyword evidence="2" id="KW-1133">Transmembrane helix</keyword>
<keyword evidence="2" id="KW-0812">Transmembrane</keyword>
<dbReference type="Gene3D" id="3.30.70.1440">
    <property type="entry name" value="Multidrug efflux transporter AcrB pore domain"/>
    <property type="match status" value="1"/>
</dbReference>
<proteinExistence type="predicted"/>
<sequence length="1058" mass="113595">MFLTRVSITHPVFTTMLMLALLVMGIFSFQRLGLDQYPNVDVPIVVVMTTYSGATPETVETEVTRPIETALNAISGLDEITSTSYEGRSVVTVKFKLEVQGAVAAQDVRDKIAAIEAEFPDDVDKPIVSRFNPSDQPILSVAISSTSLDVPALTKIANQRVVRQLTTISGVGQATLVGGQARQVDVRVDDTRMRALGVGINEVVNVLRSGNQNSPAGSVIGDFSERTIQVQGRIEQPEDLLDMIVARRGGGPVYLRDVATVSDGAADPESQALYNGKTALAIDVVKVQDANTVQVVANVKARLDQLNAQLASQNVQLRIVTDASTAIQESVSQVQATLIEGAALAVAIVFLFLNSWRSTVITGLTLPIAMLGTLAVISFLGFTLNTLSLLGLTLSIGILVDDAIVVRENITRHLHMGKSHLQAALDGTNEIGLAVIATTATIVAVFLPVAFMEGIVGRFFYEFGVTVSAAVLISLFVAFTLDPMLSSVWYDPDADPDAKRGPVGRLIARFDHGFEWLADQYRHVIGWTLRHRLVTLMATIGIFVGSLFMVPLVGTEFVPNADEGRFQINVTAPVGSSLDYTSAKVRQVEKALREFPEVETIYSTINTGNTMGKHRAAVLVRLVSLEQRRRTPQMLSNPIRERLAVIPGIEIAIVQEGLGGGNSPIQLSVLGDDRATIEDIAAKLAEDMHKIPGMVDINSSAREATSILSVRLKREASSDLGITRSDLAASLSPLVGGEEVSNWTDRDGETYDIVVRLPGESRADPSAIGELMMTTGQSDANGTPRMVRVDQVADITTVGAASEIRRFDNSREVLVSADVSGRTLGDITSELQRLIAGQELPEGYRIKFGGESENMRETMGHMVTALAMAVIFIYLVLASQFGSFLQPVAIMAALPLSLVGVILGLMAAGSTINMFSLIGFIMLMGLVTKNGILLVDFANQERKRGLSLNDALISAGVIRFRPIVMTTLAMIFGMIPLGMAVAGGGAQRAPMAHAVIGGLISSTILTLIVVPTMLAYIDSITRRLARFMPMVPDNHGEETLHSDTQDGYIEQHPGTASS</sequence>
<organism evidence="3 4">
    <name type="scientific">Agrobacterium deltaense NCPPB 1641</name>
    <dbReference type="NCBI Taxonomy" id="1183425"/>
    <lineage>
        <taxon>Bacteria</taxon>
        <taxon>Pseudomonadati</taxon>
        <taxon>Pseudomonadota</taxon>
        <taxon>Alphaproteobacteria</taxon>
        <taxon>Hyphomicrobiales</taxon>
        <taxon>Rhizobiaceae</taxon>
        <taxon>Rhizobium/Agrobacterium group</taxon>
        <taxon>Agrobacterium</taxon>
    </lineage>
</organism>
<feature type="transmembrane region" description="Helical" evidence="2">
    <location>
        <begin position="12"/>
        <end position="29"/>
    </location>
</feature>
<feature type="transmembrane region" description="Helical" evidence="2">
    <location>
        <begin position="431"/>
        <end position="451"/>
    </location>
</feature>
<dbReference type="PANTHER" id="PTHR32063:SF0">
    <property type="entry name" value="SWARMING MOTILITY PROTEIN SWRC"/>
    <property type="match status" value="1"/>
</dbReference>
<feature type="transmembrane region" description="Helical" evidence="2">
    <location>
        <begin position="463"/>
        <end position="481"/>
    </location>
</feature>
<dbReference type="InterPro" id="IPR001036">
    <property type="entry name" value="Acrflvin-R"/>
</dbReference>
<keyword evidence="4" id="KW-1185">Reference proteome</keyword>
<comment type="caution">
    <text evidence="3">The sequence shown here is derived from an EMBL/GenBank/DDBJ whole genome shotgun (WGS) entry which is preliminary data.</text>
</comment>
<feature type="transmembrane region" description="Helical" evidence="2">
    <location>
        <begin position="533"/>
        <end position="553"/>
    </location>
</feature>
<feature type="region of interest" description="Disordered" evidence="1">
    <location>
        <begin position="1035"/>
        <end position="1058"/>
    </location>
</feature>
<dbReference type="Pfam" id="PF00873">
    <property type="entry name" value="ACR_tran"/>
    <property type="match status" value="1"/>
</dbReference>
<dbReference type="SUPFAM" id="SSF82693">
    <property type="entry name" value="Multidrug efflux transporter AcrB pore domain, PN1, PN2, PC1 and PC2 subdomains"/>
    <property type="match status" value="3"/>
</dbReference>
<dbReference type="PANTHER" id="PTHR32063">
    <property type="match status" value="1"/>
</dbReference>
<protein>
    <submittedName>
        <fullName evidence="3">Nodulation protein NolG</fullName>
    </submittedName>
</protein>